<evidence type="ECO:0000256" key="1">
    <source>
        <dbReference type="ARBA" id="ARBA00022490"/>
    </source>
</evidence>
<dbReference type="InterPro" id="IPR011114">
    <property type="entry name" value="RuvA_C"/>
</dbReference>
<dbReference type="EMBL" id="JRPD02000005">
    <property type="protein sequence ID" value="TLE00753.1"/>
    <property type="molecule type" value="Genomic_DNA"/>
</dbReference>
<evidence type="ECO:0000313" key="11">
    <source>
        <dbReference type="Proteomes" id="UP000255139"/>
    </source>
</evidence>
<evidence type="ECO:0000256" key="3">
    <source>
        <dbReference type="ARBA" id="ARBA00023125"/>
    </source>
</evidence>
<name>A0A099TYI5_9HELI</name>
<dbReference type="GO" id="GO:0009379">
    <property type="term" value="C:Holliday junction helicase complex"/>
    <property type="evidence" value="ECO:0007669"/>
    <property type="project" value="InterPro"/>
</dbReference>
<keyword evidence="8" id="KW-0378">Hydrolase</keyword>
<dbReference type="GO" id="GO:0016787">
    <property type="term" value="F:hydrolase activity"/>
    <property type="evidence" value="ECO:0007669"/>
    <property type="project" value="UniProtKB-KW"/>
</dbReference>
<evidence type="ECO:0000313" key="9">
    <source>
        <dbReference type="EMBL" id="TLE00753.1"/>
    </source>
</evidence>
<dbReference type="EMBL" id="UGJE01000002">
    <property type="protein sequence ID" value="STQ86567.1"/>
    <property type="molecule type" value="Genomic_DNA"/>
</dbReference>
<comment type="subunit">
    <text evidence="6">Homotetramer. Forms an RuvA(8)-RuvB(12)-Holliday junction (HJ) complex. HJ DNA is sandwiched between 2 RuvA tetramers; dsDNA enters through RuvA and exits via RuvB. An RuvB hexamer assembles on each DNA strand where it exits the tetramer. Each RuvB hexamer is contacted by two RuvA subunits (via domain III) on 2 adjacent RuvB subunits; this complex drives branch migration. In the full resolvosome a probable DNA-RuvA(4)-RuvB(12)-RuvC(2) complex forms which resolves the HJ.</text>
</comment>
<dbReference type="SUPFAM" id="SSF50249">
    <property type="entry name" value="Nucleic acid-binding proteins"/>
    <property type="match status" value="1"/>
</dbReference>
<dbReference type="OrthoDB" id="5293449at2"/>
<comment type="domain">
    <text evidence="6">Has three domains with a flexible linker between the domains II and III and assumes an 'L' shape. Domain III is highly mobile and contacts RuvB.</text>
</comment>
<organism evidence="8 11">
    <name type="scientific">Helicobacter muridarum</name>
    <dbReference type="NCBI Taxonomy" id="216"/>
    <lineage>
        <taxon>Bacteria</taxon>
        <taxon>Pseudomonadati</taxon>
        <taxon>Campylobacterota</taxon>
        <taxon>Epsilonproteobacteria</taxon>
        <taxon>Campylobacterales</taxon>
        <taxon>Helicobacteraceae</taxon>
        <taxon>Helicobacter</taxon>
    </lineage>
</organism>
<comment type="function">
    <text evidence="6">The RuvA-RuvB-RuvC complex processes Holliday junction (HJ) DNA during genetic recombination and DNA repair, while the RuvA-RuvB complex plays an important role in the rescue of blocked DNA replication forks via replication fork reversal (RFR). RuvA specifically binds to HJ cruciform DNA, conferring on it an open structure. The RuvB hexamer acts as an ATP-dependent pump, pulling dsDNA into and through the RuvAB complex. HJ branch migration allows RuvC to scan DNA until it finds its consensus sequence, where it cleaves and resolves the cruciform DNA.</text>
</comment>
<dbReference type="Proteomes" id="UP000255139">
    <property type="component" value="Unassembled WGS sequence"/>
</dbReference>
<reference evidence="9 10" key="1">
    <citation type="journal article" date="2014" name="Genome Announc.">
        <title>Draft genome sequences of eight enterohepatic helicobacter species isolated from both laboratory and wild rodents.</title>
        <authorList>
            <person name="Sheh A."/>
            <person name="Shen Z."/>
            <person name="Fox J.G."/>
        </authorList>
    </citation>
    <scope>NUCLEOTIDE SEQUENCE [LARGE SCALE GENOMIC DNA]</scope>
    <source>
        <strain evidence="9 10">ST1</strain>
    </source>
</reference>
<evidence type="ECO:0000256" key="2">
    <source>
        <dbReference type="ARBA" id="ARBA00022763"/>
    </source>
</evidence>
<dbReference type="RefSeq" id="WP_034556627.1">
    <property type="nucleotide sequence ID" value="NZ_FZML01000003.1"/>
</dbReference>
<evidence type="ECO:0000259" key="7">
    <source>
        <dbReference type="SMART" id="SM00278"/>
    </source>
</evidence>
<dbReference type="InterPro" id="IPR013849">
    <property type="entry name" value="DNA_helicase_Holl-junc_RuvA_I"/>
</dbReference>
<dbReference type="InterPro" id="IPR012340">
    <property type="entry name" value="NA-bd_OB-fold"/>
</dbReference>
<dbReference type="Gene3D" id="2.40.50.140">
    <property type="entry name" value="Nucleic acid-binding proteins"/>
    <property type="match status" value="1"/>
</dbReference>
<gene>
    <name evidence="6 8" type="primary">ruvA</name>
    <name evidence="9" type="ORF">LS73_003630</name>
    <name evidence="8" type="ORF">NCTC12714_01374</name>
</gene>
<dbReference type="Proteomes" id="UP000029922">
    <property type="component" value="Unassembled WGS sequence"/>
</dbReference>
<dbReference type="GO" id="GO:0006310">
    <property type="term" value="P:DNA recombination"/>
    <property type="evidence" value="ECO:0007669"/>
    <property type="project" value="UniProtKB-UniRule"/>
</dbReference>
<keyword evidence="8" id="KW-0547">Nucleotide-binding</keyword>
<keyword evidence="2 6" id="KW-0227">DNA damage</keyword>
<comment type="similarity">
    <text evidence="6">Belongs to the RuvA family.</text>
</comment>
<dbReference type="STRING" id="216.LS73_00195"/>
<feature type="region of interest" description="Domain III" evidence="6">
    <location>
        <begin position="139"/>
        <end position="190"/>
    </location>
</feature>
<proteinExistence type="inferred from homology"/>
<sequence length="190" mass="21262">MIIRLKGNIERLLPTSVELEVHGITYFIELPLTVSNEIQNKSNITLEIAQIIRDDSNYLYGFTSKEARDIFLRLLKVNGVGAKSGLAILSNYSANDFLEIIATNNITAIKNVKGIGAKIAGKIMLELSGYTQNLQKLEQNSNMQLIYDSLINLGFKEIEIHNSLKKLDSEILKMPINDAIKAILKTMSKH</sequence>
<evidence type="ECO:0000313" key="8">
    <source>
        <dbReference type="EMBL" id="STQ86567.1"/>
    </source>
</evidence>
<comment type="subcellular location">
    <subcellularLocation>
        <location evidence="6">Cytoplasm</location>
    </subcellularLocation>
</comment>
<evidence type="ECO:0000256" key="6">
    <source>
        <dbReference type="HAMAP-Rule" id="MF_00031"/>
    </source>
</evidence>
<dbReference type="NCBIfam" id="TIGR00084">
    <property type="entry name" value="ruvA"/>
    <property type="match status" value="1"/>
</dbReference>
<evidence type="ECO:0000313" key="10">
    <source>
        <dbReference type="Proteomes" id="UP000029922"/>
    </source>
</evidence>
<accession>A0A099TYI5</accession>
<evidence type="ECO:0000256" key="4">
    <source>
        <dbReference type="ARBA" id="ARBA00023172"/>
    </source>
</evidence>
<dbReference type="GO" id="GO:0048476">
    <property type="term" value="C:Holliday junction resolvase complex"/>
    <property type="evidence" value="ECO:0007669"/>
    <property type="project" value="UniProtKB-UniRule"/>
</dbReference>
<dbReference type="InterPro" id="IPR010994">
    <property type="entry name" value="RuvA_2-like"/>
</dbReference>
<dbReference type="InterPro" id="IPR000085">
    <property type="entry name" value="RuvA"/>
</dbReference>
<feature type="domain" description="Helix-hairpin-helix DNA-binding motif class 1" evidence="7">
    <location>
        <begin position="107"/>
        <end position="126"/>
    </location>
</feature>
<dbReference type="Pfam" id="PF14520">
    <property type="entry name" value="HHH_5"/>
    <property type="match status" value="1"/>
</dbReference>
<reference evidence="8 11" key="2">
    <citation type="submission" date="2018-06" db="EMBL/GenBank/DDBJ databases">
        <authorList>
            <consortium name="Pathogen Informatics"/>
            <person name="Doyle S."/>
        </authorList>
    </citation>
    <scope>NUCLEOTIDE SEQUENCE [LARGE SCALE GENOMIC DNA]</scope>
    <source>
        <strain evidence="8 11">NCTC12714</strain>
    </source>
</reference>
<dbReference type="CDD" id="cd14332">
    <property type="entry name" value="UBA_RuvA_C"/>
    <property type="match status" value="1"/>
</dbReference>
<dbReference type="GO" id="GO:0005524">
    <property type="term" value="F:ATP binding"/>
    <property type="evidence" value="ECO:0007669"/>
    <property type="project" value="InterPro"/>
</dbReference>
<keyword evidence="1 6" id="KW-0963">Cytoplasm</keyword>
<dbReference type="Pfam" id="PF01330">
    <property type="entry name" value="RuvA_N"/>
    <property type="match status" value="1"/>
</dbReference>
<keyword evidence="4 6" id="KW-0233">DNA recombination</keyword>
<dbReference type="InterPro" id="IPR003583">
    <property type="entry name" value="Hlx-hairpin-Hlx_DNA-bd_motif"/>
</dbReference>
<dbReference type="SMART" id="SM00278">
    <property type="entry name" value="HhH1"/>
    <property type="match status" value="2"/>
</dbReference>
<keyword evidence="11" id="KW-1185">Reference proteome</keyword>
<dbReference type="HAMAP" id="MF_00031">
    <property type="entry name" value="DNA_HJ_migration_RuvA"/>
    <property type="match status" value="1"/>
</dbReference>
<dbReference type="GO" id="GO:0000400">
    <property type="term" value="F:four-way junction DNA binding"/>
    <property type="evidence" value="ECO:0007669"/>
    <property type="project" value="UniProtKB-UniRule"/>
</dbReference>
<comment type="caution">
    <text evidence="6">Lacks conserved residue(s) required for the propagation of feature annotation.</text>
</comment>
<dbReference type="SUPFAM" id="SSF47781">
    <property type="entry name" value="RuvA domain 2-like"/>
    <property type="match status" value="1"/>
</dbReference>
<dbReference type="GO" id="GO:0005737">
    <property type="term" value="C:cytoplasm"/>
    <property type="evidence" value="ECO:0007669"/>
    <property type="project" value="UniProtKB-SubCell"/>
</dbReference>
<evidence type="ECO:0000256" key="5">
    <source>
        <dbReference type="ARBA" id="ARBA00023204"/>
    </source>
</evidence>
<dbReference type="AlphaFoldDB" id="A0A099TYI5"/>
<keyword evidence="5 6" id="KW-0234">DNA repair</keyword>
<feature type="domain" description="Helix-hairpin-helix DNA-binding motif class 1" evidence="7">
    <location>
        <begin position="72"/>
        <end position="91"/>
    </location>
</feature>
<keyword evidence="3 6" id="KW-0238">DNA-binding</keyword>
<keyword evidence="8" id="KW-0067">ATP-binding</keyword>
<keyword evidence="8" id="KW-0347">Helicase</keyword>
<dbReference type="GO" id="GO:0009378">
    <property type="term" value="F:four-way junction helicase activity"/>
    <property type="evidence" value="ECO:0007669"/>
    <property type="project" value="InterPro"/>
</dbReference>
<dbReference type="Gene3D" id="1.10.150.20">
    <property type="entry name" value="5' to 3' exonuclease, C-terminal subdomain"/>
    <property type="match status" value="1"/>
</dbReference>
<protein>
    <recommendedName>
        <fullName evidence="6">Holliday junction branch migration complex subunit RuvA</fullName>
    </recommendedName>
</protein>
<dbReference type="GO" id="GO:0006281">
    <property type="term" value="P:DNA repair"/>
    <property type="evidence" value="ECO:0007669"/>
    <property type="project" value="UniProtKB-UniRule"/>
</dbReference>